<feature type="compositionally biased region" description="Polar residues" evidence="1">
    <location>
        <begin position="33"/>
        <end position="42"/>
    </location>
</feature>
<gene>
    <name evidence="2" type="ORF">K435DRAFT_242172</name>
</gene>
<proteinExistence type="predicted"/>
<organism evidence="2 3">
    <name type="scientific">Dendrothele bispora (strain CBS 962.96)</name>
    <dbReference type="NCBI Taxonomy" id="1314807"/>
    <lineage>
        <taxon>Eukaryota</taxon>
        <taxon>Fungi</taxon>
        <taxon>Dikarya</taxon>
        <taxon>Basidiomycota</taxon>
        <taxon>Agaricomycotina</taxon>
        <taxon>Agaricomycetes</taxon>
        <taxon>Agaricomycetidae</taxon>
        <taxon>Agaricales</taxon>
        <taxon>Agaricales incertae sedis</taxon>
        <taxon>Dendrothele</taxon>
    </lineage>
</organism>
<evidence type="ECO:0000313" key="3">
    <source>
        <dbReference type="Proteomes" id="UP000297245"/>
    </source>
</evidence>
<keyword evidence="3" id="KW-1185">Reference proteome</keyword>
<dbReference type="AlphaFoldDB" id="A0A4S8LP21"/>
<feature type="compositionally biased region" description="Low complexity" evidence="1">
    <location>
        <begin position="8"/>
        <end position="29"/>
    </location>
</feature>
<feature type="compositionally biased region" description="Polar residues" evidence="1">
    <location>
        <begin position="165"/>
        <end position="175"/>
    </location>
</feature>
<protein>
    <submittedName>
        <fullName evidence="2">Uncharacterized protein</fullName>
    </submittedName>
</protein>
<accession>A0A4S8LP21</accession>
<reference evidence="2 3" key="1">
    <citation type="journal article" date="2019" name="Nat. Ecol. Evol.">
        <title>Megaphylogeny resolves global patterns of mushroom evolution.</title>
        <authorList>
            <person name="Varga T."/>
            <person name="Krizsan K."/>
            <person name="Foldi C."/>
            <person name="Dima B."/>
            <person name="Sanchez-Garcia M."/>
            <person name="Sanchez-Ramirez S."/>
            <person name="Szollosi G.J."/>
            <person name="Szarkandi J.G."/>
            <person name="Papp V."/>
            <person name="Albert L."/>
            <person name="Andreopoulos W."/>
            <person name="Angelini C."/>
            <person name="Antonin V."/>
            <person name="Barry K.W."/>
            <person name="Bougher N.L."/>
            <person name="Buchanan P."/>
            <person name="Buyck B."/>
            <person name="Bense V."/>
            <person name="Catcheside P."/>
            <person name="Chovatia M."/>
            <person name="Cooper J."/>
            <person name="Damon W."/>
            <person name="Desjardin D."/>
            <person name="Finy P."/>
            <person name="Geml J."/>
            <person name="Haridas S."/>
            <person name="Hughes K."/>
            <person name="Justo A."/>
            <person name="Karasinski D."/>
            <person name="Kautmanova I."/>
            <person name="Kiss B."/>
            <person name="Kocsube S."/>
            <person name="Kotiranta H."/>
            <person name="LaButti K.M."/>
            <person name="Lechner B.E."/>
            <person name="Liimatainen K."/>
            <person name="Lipzen A."/>
            <person name="Lukacs Z."/>
            <person name="Mihaltcheva S."/>
            <person name="Morgado L.N."/>
            <person name="Niskanen T."/>
            <person name="Noordeloos M.E."/>
            <person name="Ohm R.A."/>
            <person name="Ortiz-Santana B."/>
            <person name="Ovrebo C."/>
            <person name="Racz N."/>
            <person name="Riley R."/>
            <person name="Savchenko A."/>
            <person name="Shiryaev A."/>
            <person name="Soop K."/>
            <person name="Spirin V."/>
            <person name="Szebenyi C."/>
            <person name="Tomsovsky M."/>
            <person name="Tulloss R.E."/>
            <person name="Uehling J."/>
            <person name="Grigoriev I.V."/>
            <person name="Vagvolgyi C."/>
            <person name="Papp T."/>
            <person name="Martin F.M."/>
            <person name="Miettinen O."/>
            <person name="Hibbett D.S."/>
            <person name="Nagy L.G."/>
        </authorList>
    </citation>
    <scope>NUCLEOTIDE SEQUENCE [LARGE SCALE GENOMIC DNA]</scope>
    <source>
        <strain evidence="2 3">CBS 962.96</strain>
    </source>
</reference>
<dbReference type="EMBL" id="ML179314">
    <property type="protein sequence ID" value="THU91132.1"/>
    <property type="molecule type" value="Genomic_DNA"/>
</dbReference>
<sequence length="343" mass="36773">MSRDSSRKPSGSSAHSATHSPTASPSNPHSSRRITPTTTGNMLSVGVGAPSGIMGINPGWNVWGGSQSPRNPSVSSAASANELSNPPSDSGYRGNLHEGWTASRPTSGSWDDTVAASPRMNELPQLDAQTQLGLQTSRQRPGPGPFPGQRIENRPSKLPAHHGIGSQQAGSQVSPTAGGYDSIQNTATTVEDLALSIRGMAVEDDFSSNRQQPQASHVPPQARPPFGTYNAFYSPQSRDSFGEYPYGYDAYRGPSEPSLYGSPALSNAICTVNSLVFSMTMDLPARPVNSSFLPNRSCFRRHLLPWSLPRCFRRPVQGGWKKNASSRSTCLSNSFRRTLCIVL</sequence>
<feature type="region of interest" description="Disordered" evidence="1">
    <location>
        <begin position="205"/>
        <end position="225"/>
    </location>
</feature>
<evidence type="ECO:0000313" key="2">
    <source>
        <dbReference type="EMBL" id="THU91132.1"/>
    </source>
</evidence>
<evidence type="ECO:0000256" key="1">
    <source>
        <dbReference type="SAM" id="MobiDB-lite"/>
    </source>
</evidence>
<feature type="region of interest" description="Disordered" evidence="1">
    <location>
        <begin position="1"/>
        <end position="115"/>
    </location>
</feature>
<dbReference type="Proteomes" id="UP000297245">
    <property type="component" value="Unassembled WGS sequence"/>
</dbReference>
<dbReference type="OrthoDB" id="668540at2759"/>
<name>A0A4S8LP21_DENBC</name>
<feature type="region of interest" description="Disordered" evidence="1">
    <location>
        <begin position="135"/>
        <end position="182"/>
    </location>
</feature>
<feature type="compositionally biased region" description="Polar residues" evidence="1">
    <location>
        <begin position="64"/>
        <end position="88"/>
    </location>
</feature>